<evidence type="ECO:0000313" key="8">
    <source>
        <dbReference type="Proteomes" id="UP000531251"/>
    </source>
</evidence>
<dbReference type="EMBL" id="JAATJB010000001">
    <property type="protein sequence ID" value="NJB95731.1"/>
    <property type="molecule type" value="Genomic_DNA"/>
</dbReference>
<evidence type="ECO:0000256" key="3">
    <source>
        <dbReference type="ARBA" id="ARBA00022729"/>
    </source>
</evidence>
<comment type="similarity">
    <text evidence="2">Belongs to the MipA/OmpV family.</text>
</comment>
<proteinExistence type="inferred from homology"/>
<dbReference type="AlphaFoldDB" id="A0A7X6BBC6"/>
<sequence>MRILLLLSFAWTTALTSATAYAQQAPAEVGGAHGMVALGAGVVPEFDGAGDVRPFPFATADIRWRGVNFQLRGNGARVDLVSDPRFAAGPVIGPRLPRQDVDGRLGRLPEIGTAVEAGGFVGYRIGGNAQGQGGVQLELSVVHDVSDTHDGLLATASASYAAVQRSDLFLSFDLRTTWADAKYTRTYFGIDAGGAAASGLAPYRPGSGLRDVGGGVTAGYWFDRHLGVIAHASAGYLVGDAADSPVTREGSRWQPIAGLMLAYRF</sequence>
<reference evidence="7 8" key="1">
    <citation type="submission" date="2020-03" db="EMBL/GenBank/DDBJ databases">
        <title>Genomic Encyclopedia of Type Strains, Phase IV (KMG-IV): sequencing the most valuable type-strain genomes for metagenomic binning, comparative biology and taxonomic classification.</title>
        <authorList>
            <person name="Goeker M."/>
        </authorList>
    </citation>
    <scope>NUCLEOTIDE SEQUENCE [LARGE SCALE GENOMIC DNA]</scope>
    <source>
        <strain evidence="7 8">DSM 7225</strain>
    </source>
</reference>
<evidence type="ECO:0000256" key="1">
    <source>
        <dbReference type="ARBA" id="ARBA00004442"/>
    </source>
</evidence>
<protein>
    <submittedName>
        <fullName evidence="7">Outer membrane scaffolding protein for murein synthesis (MipA/OmpV family)</fullName>
    </submittedName>
</protein>
<keyword evidence="4" id="KW-0472">Membrane</keyword>
<accession>A0A7X6BBC6</accession>
<comment type="subcellular location">
    <subcellularLocation>
        <location evidence="1">Cell outer membrane</location>
    </subcellularLocation>
</comment>
<keyword evidence="5" id="KW-0998">Cell outer membrane</keyword>
<gene>
    <name evidence="7" type="ORF">GGR89_000023</name>
</gene>
<keyword evidence="3 6" id="KW-0732">Signal</keyword>
<evidence type="ECO:0000256" key="6">
    <source>
        <dbReference type="SAM" id="SignalP"/>
    </source>
</evidence>
<name>A0A7X6BBC6_9SPHN</name>
<comment type="caution">
    <text evidence="7">The sequence shown here is derived from an EMBL/GenBank/DDBJ whole genome shotgun (WGS) entry which is preliminary data.</text>
</comment>
<dbReference type="Proteomes" id="UP000531251">
    <property type="component" value="Unassembled WGS sequence"/>
</dbReference>
<evidence type="ECO:0000313" key="7">
    <source>
        <dbReference type="EMBL" id="NJB95731.1"/>
    </source>
</evidence>
<evidence type="ECO:0000256" key="5">
    <source>
        <dbReference type="ARBA" id="ARBA00023237"/>
    </source>
</evidence>
<evidence type="ECO:0000256" key="2">
    <source>
        <dbReference type="ARBA" id="ARBA00005722"/>
    </source>
</evidence>
<dbReference type="RefSeq" id="WP_125974553.1">
    <property type="nucleotide sequence ID" value="NZ_BAAADY010000022.1"/>
</dbReference>
<dbReference type="InterPro" id="IPR010583">
    <property type="entry name" value="MipA"/>
</dbReference>
<evidence type="ECO:0000256" key="4">
    <source>
        <dbReference type="ARBA" id="ARBA00023136"/>
    </source>
</evidence>
<dbReference type="PANTHER" id="PTHR38776:SF1">
    <property type="entry name" value="MLTA-INTERACTING PROTEIN-RELATED"/>
    <property type="match status" value="1"/>
</dbReference>
<dbReference type="GO" id="GO:0009279">
    <property type="term" value="C:cell outer membrane"/>
    <property type="evidence" value="ECO:0007669"/>
    <property type="project" value="UniProtKB-SubCell"/>
</dbReference>
<feature type="chain" id="PRO_5030761378" evidence="6">
    <location>
        <begin position="23"/>
        <end position="265"/>
    </location>
</feature>
<dbReference type="PANTHER" id="PTHR38776">
    <property type="entry name" value="MLTA-INTERACTING PROTEIN-RELATED"/>
    <property type="match status" value="1"/>
</dbReference>
<feature type="signal peptide" evidence="6">
    <location>
        <begin position="1"/>
        <end position="22"/>
    </location>
</feature>
<dbReference type="Pfam" id="PF06629">
    <property type="entry name" value="MipA"/>
    <property type="match status" value="1"/>
</dbReference>
<organism evidence="7 8">
    <name type="scientific">Sphingomonas trueperi</name>
    <dbReference type="NCBI Taxonomy" id="53317"/>
    <lineage>
        <taxon>Bacteria</taxon>
        <taxon>Pseudomonadati</taxon>
        <taxon>Pseudomonadota</taxon>
        <taxon>Alphaproteobacteria</taxon>
        <taxon>Sphingomonadales</taxon>
        <taxon>Sphingomonadaceae</taxon>
        <taxon>Sphingomonas</taxon>
    </lineage>
</organism>
<keyword evidence="8" id="KW-1185">Reference proteome</keyword>